<dbReference type="EMBL" id="FJOG01000008">
    <property type="protein sequence ID" value="CZR56623.1"/>
    <property type="molecule type" value="Genomic_DNA"/>
</dbReference>
<sequence length="227" mass="25024">MAPWLRTIEACPFELPTTPPTPCPSPTTLAYISRHTALTDNPRENGDPELQSPTCSPHGVFYSFKSSRATGKYATGPSYVAGQPRPPEIDSQIQNDAQHGERSQRRYSSLPAQFSKARPEPSDGRAWWREPSVIQSPAHAATPASTPLDSGLIKRITDDFSTGSVSLDTNLGKHCSNHPLDICGLSLNNGTLRVHFDCPKVDSDWWNESSEMEFAEPSAEEKERNDM</sequence>
<proteinExistence type="predicted"/>
<dbReference type="Proteomes" id="UP000184330">
    <property type="component" value="Unassembled WGS sequence"/>
</dbReference>
<reference evidence="2 3" key="1">
    <citation type="submission" date="2016-03" db="EMBL/GenBank/DDBJ databases">
        <authorList>
            <person name="Ploux O."/>
        </authorList>
    </citation>
    <scope>NUCLEOTIDE SEQUENCE [LARGE SCALE GENOMIC DNA]</scope>
    <source>
        <strain evidence="2 3">UAMH 11012</strain>
    </source>
</reference>
<feature type="region of interest" description="Disordered" evidence="1">
    <location>
        <begin position="33"/>
        <end position="57"/>
    </location>
</feature>
<gene>
    <name evidence="2" type="ORF">PAC_06512</name>
</gene>
<name>A0A1L7WV75_9HELO</name>
<dbReference type="OrthoDB" id="10322272at2759"/>
<evidence type="ECO:0000313" key="2">
    <source>
        <dbReference type="EMBL" id="CZR56623.1"/>
    </source>
</evidence>
<evidence type="ECO:0000256" key="1">
    <source>
        <dbReference type="SAM" id="MobiDB-lite"/>
    </source>
</evidence>
<evidence type="ECO:0000313" key="3">
    <source>
        <dbReference type="Proteomes" id="UP000184330"/>
    </source>
</evidence>
<feature type="region of interest" description="Disordered" evidence="1">
    <location>
        <begin position="75"/>
        <end position="125"/>
    </location>
</feature>
<organism evidence="2 3">
    <name type="scientific">Phialocephala subalpina</name>
    <dbReference type="NCBI Taxonomy" id="576137"/>
    <lineage>
        <taxon>Eukaryota</taxon>
        <taxon>Fungi</taxon>
        <taxon>Dikarya</taxon>
        <taxon>Ascomycota</taxon>
        <taxon>Pezizomycotina</taxon>
        <taxon>Leotiomycetes</taxon>
        <taxon>Helotiales</taxon>
        <taxon>Mollisiaceae</taxon>
        <taxon>Phialocephala</taxon>
        <taxon>Phialocephala fortinii species complex</taxon>
    </lineage>
</organism>
<protein>
    <submittedName>
        <fullName evidence="2">Uncharacterized protein</fullName>
    </submittedName>
</protein>
<keyword evidence="3" id="KW-1185">Reference proteome</keyword>
<dbReference type="AlphaFoldDB" id="A0A1L7WV75"/>
<accession>A0A1L7WV75</accession>